<organism evidence="3 4">
    <name type="scientific">Okeanomitos corallinicola TIOX110</name>
    <dbReference type="NCBI Taxonomy" id="3133117"/>
    <lineage>
        <taxon>Bacteria</taxon>
        <taxon>Bacillati</taxon>
        <taxon>Cyanobacteriota</taxon>
        <taxon>Cyanophyceae</taxon>
        <taxon>Nostocales</taxon>
        <taxon>Aphanizomenonaceae</taxon>
        <taxon>Okeanomitos</taxon>
    </lineage>
</organism>
<dbReference type="EMBL" id="CP150886">
    <property type="protein sequence ID" value="WZB86323.1"/>
    <property type="molecule type" value="Genomic_DNA"/>
</dbReference>
<accession>A0ABZ2USD3</accession>
<name>A0ABZ2USD3_9CYAN</name>
<evidence type="ECO:0000256" key="1">
    <source>
        <dbReference type="SAM" id="Coils"/>
    </source>
</evidence>
<evidence type="ECO:0000313" key="3">
    <source>
        <dbReference type="EMBL" id="WZB86323.1"/>
    </source>
</evidence>
<feature type="transmembrane region" description="Helical" evidence="2">
    <location>
        <begin position="25"/>
        <end position="53"/>
    </location>
</feature>
<keyword evidence="1" id="KW-0175">Coiled coil</keyword>
<dbReference type="RefSeq" id="WP_353929237.1">
    <property type="nucleotide sequence ID" value="NZ_CP150886.1"/>
</dbReference>
<keyword evidence="2" id="KW-0812">Transmembrane</keyword>
<evidence type="ECO:0000313" key="4">
    <source>
        <dbReference type="Proteomes" id="UP001483337"/>
    </source>
</evidence>
<protein>
    <submittedName>
        <fullName evidence="3">Pilus assembly protein PilO</fullName>
    </submittedName>
</protein>
<feature type="coiled-coil region" evidence="1">
    <location>
        <begin position="63"/>
        <end position="90"/>
    </location>
</feature>
<sequence length="262" mass="28620">MTLSDDLSFSKSGAGFDDFSSSYPVVFGITFTPQVIGGVVGGLGFLGAVYMILNLGMPAWEKFQGLQTKSKDLQSQVEQKTNQANQANKVKADLAQSKQLQTQVLGLFANEKSLDTLLLDTSSLINTSNSEARVISGIKAQLKKFAPEGDEPEIIEDGSLGEKVNNKLKRQIIKVEIEGKFEQMQLIMANIERLQPLLLVENYNSQLIEPEVDNTDRDRPPVRSEPGKILTSFDLVALMPLTEAETAKIAAEEAAKNATAKK</sequence>
<dbReference type="Proteomes" id="UP001483337">
    <property type="component" value="Chromosome"/>
</dbReference>
<keyword evidence="2" id="KW-1133">Transmembrane helix</keyword>
<gene>
    <name evidence="3" type="ORF">WJM97_13010</name>
</gene>
<proteinExistence type="predicted"/>
<keyword evidence="4" id="KW-1185">Reference proteome</keyword>
<keyword evidence="2" id="KW-0472">Membrane</keyword>
<evidence type="ECO:0000256" key="2">
    <source>
        <dbReference type="SAM" id="Phobius"/>
    </source>
</evidence>
<reference evidence="3 4" key="1">
    <citation type="submission" date="2024-04" db="EMBL/GenBank/DDBJ databases">
        <title>Okeanomitos corallinicola gen. &amp; sp. nov. (Nostocales, Cyanobacteria), a new toxic marine heterocyst-forming cyanobacterium from a coral reef.</title>
        <authorList>
            <person name="Li H."/>
            <person name="Li R."/>
            <person name="Kang J."/>
            <person name="Hii K.S."/>
            <person name="Mohamed H.F."/>
            <person name="Xu X."/>
            <person name="Luo Z."/>
        </authorList>
    </citation>
    <scope>NUCLEOTIDE SEQUENCE [LARGE SCALE GENOMIC DNA]</scope>
    <source>
        <strain evidence="3 4">TIOX110</strain>
    </source>
</reference>